<keyword evidence="6 7" id="KW-0505">Motor protein</keyword>
<dbReference type="PANTHER" id="PTHR47968">
    <property type="entry name" value="CENTROMERE PROTEIN E"/>
    <property type="match status" value="1"/>
</dbReference>
<dbReference type="GO" id="GO:0005524">
    <property type="term" value="F:ATP binding"/>
    <property type="evidence" value="ECO:0007669"/>
    <property type="project" value="UniProtKB-UniRule"/>
</dbReference>
<dbReference type="PROSITE" id="PS00411">
    <property type="entry name" value="KINESIN_MOTOR_1"/>
    <property type="match status" value="1"/>
</dbReference>
<dbReference type="PROSITE" id="PS50067">
    <property type="entry name" value="KINESIN_MOTOR_2"/>
    <property type="match status" value="1"/>
</dbReference>
<evidence type="ECO:0000256" key="3">
    <source>
        <dbReference type="ARBA" id="ARBA00022741"/>
    </source>
</evidence>
<evidence type="ECO:0000256" key="10">
    <source>
        <dbReference type="SAM" id="MobiDB-lite"/>
    </source>
</evidence>
<feature type="coiled-coil region" evidence="9">
    <location>
        <begin position="363"/>
        <end position="434"/>
    </location>
</feature>
<comment type="caution">
    <text evidence="12">The sequence shown here is derived from an EMBL/GenBank/DDBJ whole genome shotgun (WGS) entry which is preliminary data.</text>
</comment>
<dbReference type="GO" id="GO:0007018">
    <property type="term" value="P:microtubule-based movement"/>
    <property type="evidence" value="ECO:0007669"/>
    <property type="project" value="InterPro"/>
</dbReference>
<keyword evidence="4 7" id="KW-0067">ATP-binding</keyword>
<dbReference type="AlphaFoldDB" id="A0AAV7H7Z7"/>
<name>A0AAV7H7Z7_DENCH</name>
<dbReference type="Pfam" id="PF11995">
    <property type="entry name" value="DUF3490"/>
    <property type="match status" value="1"/>
</dbReference>
<dbReference type="EMBL" id="JAGFBR010000006">
    <property type="protein sequence ID" value="KAH0465026.1"/>
    <property type="molecule type" value="Genomic_DNA"/>
</dbReference>
<evidence type="ECO:0000256" key="1">
    <source>
        <dbReference type="ARBA" id="ARBA00007310"/>
    </source>
</evidence>
<proteinExistence type="inferred from homology"/>
<evidence type="ECO:0000256" key="8">
    <source>
        <dbReference type="RuleBase" id="RU000394"/>
    </source>
</evidence>
<feature type="domain" description="Kinesin motor" evidence="11">
    <location>
        <begin position="32"/>
        <end position="354"/>
    </location>
</feature>
<dbReference type="PRINTS" id="PR00380">
    <property type="entry name" value="KINESINHEAVY"/>
</dbReference>
<dbReference type="GO" id="GO:0005874">
    <property type="term" value="C:microtubule"/>
    <property type="evidence" value="ECO:0007669"/>
    <property type="project" value="UniProtKB-KW"/>
</dbReference>
<dbReference type="InterPro" id="IPR036961">
    <property type="entry name" value="Kinesin_motor_dom_sf"/>
</dbReference>
<evidence type="ECO:0000256" key="5">
    <source>
        <dbReference type="ARBA" id="ARBA00023054"/>
    </source>
</evidence>
<dbReference type="PANTHER" id="PTHR47968:SF18">
    <property type="entry name" value="KINESIN-LIKE PROTEIN KIN-7F"/>
    <property type="match status" value="1"/>
</dbReference>
<dbReference type="InterPro" id="IPR001752">
    <property type="entry name" value="Kinesin_motor_dom"/>
</dbReference>
<dbReference type="InterPro" id="IPR027640">
    <property type="entry name" value="Kinesin-like_fam"/>
</dbReference>
<feature type="compositionally biased region" description="Basic and acidic residues" evidence="10">
    <location>
        <begin position="526"/>
        <end position="539"/>
    </location>
</feature>
<evidence type="ECO:0000313" key="13">
    <source>
        <dbReference type="Proteomes" id="UP000775213"/>
    </source>
</evidence>
<dbReference type="Pfam" id="PF00225">
    <property type="entry name" value="Kinesin"/>
    <property type="match status" value="1"/>
</dbReference>
<evidence type="ECO:0000256" key="2">
    <source>
        <dbReference type="ARBA" id="ARBA00022701"/>
    </source>
</evidence>
<keyword evidence="3 7" id="KW-0547">Nucleotide-binding</keyword>
<feature type="compositionally biased region" description="Basic residues" evidence="10">
    <location>
        <begin position="514"/>
        <end position="523"/>
    </location>
</feature>
<keyword evidence="2 8" id="KW-0493">Microtubule</keyword>
<feature type="binding site" evidence="7">
    <location>
        <begin position="118"/>
        <end position="125"/>
    </location>
    <ligand>
        <name>ATP</name>
        <dbReference type="ChEBI" id="CHEBI:30616"/>
    </ligand>
</feature>
<evidence type="ECO:0000256" key="9">
    <source>
        <dbReference type="SAM" id="Coils"/>
    </source>
</evidence>
<evidence type="ECO:0000256" key="4">
    <source>
        <dbReference type="ARBA" id="ARBA00022840"/>
    </source>
</evidence>
<evidence type="ECO:0000256" key="6">
    <source>
        <dbReference type="ARBA" id="ARBA00023175"/>
    </source>
</evidence>
<dbReference type="CDD" id="cd01374">
    <property type="entry name" value="KISc_CENP_E"/>
    <property type="match status" value="1"/>
</dbReference>
<dbReference type="SUPFAM" id="SSF52540">
    <property type="entry name" value="P-loop containing nucleoside triphosphate hydrolases"/>
    <property type="match status" value="1"/>
</dbReference>
<feature type="region of interest" description="Disordered" evidence="10">
    <location>
        <begin position="571"/>
        <end position="595"/>
    </location>
</feature>
<evidence type="ECO:0000256" key="7">
    <source>
        <dbReference type="PROSITE-ProRule" id="PRU00283"/>
    </source>
</evidence>
<dbReference type="InterPro" id="IPR027417">
    <property type="entry name" value="P-loop_NTPase"/>
</dbReference>
<protein>
    <recommendedName>
        <fullName evidence="8">Kinesin-like protein</fullName>
    </recommendedName>
</protein>
<feature type="region of interest" description="Disordered" evidence="10">
    <location>
        <begin position="492"/>
        <end position="539"/>
    </location>
</feature>
<feature type="region of interest" description="Disordered" evidence="10">
    <location>
        <begin position="440"/>
        <end position="476"/>
    </location>
</feature>
<dbReference type="InterPro" id="IPR019821">
    <property type="entry name" value="Kinesin_motor_CS"/>
</dbReference>
<gene>
    <name evidence="12" type="ORF">IEQ34_005129</name>
</gene>
<dbReference type="Gene3D" id="3.40.850.10">
    <property type="entry name" value="Kinesin motor domain"/>
    <property type="match status" value="1"/>
</dbReference>
<dbReference type="GO" id="GO:0003777">
    <property type="term" value="F:microtubule motor activity"/>
    <property type="evidence" value="ECO:0007669"/>
    <property type="project" value="InterPro"/>
</dbReference>
<comment type="similarity">
    <text evidence="1">Belongs to the TRAFAC class myosin-kinesin ATPase superfamily. Kinesin family. KIN-7 subfamily.</text>
</comment>
<dbReference type="InterPro" id="IPR021881">
    <property type="entry name" value="NACK_C"/>
</dbReference>
<keyword evidence="13" id="KW-1185">Reference proteome</keyword>
<dbReference type="GO" id="GO:0008017">
    <property type="term" value="F:microtubule binding"/>
    <property type="evidence" value="ECO:0007669"/>
    <property type="project" value="InterPro"/>
</dbReference>
<dbReference type="FunFam" id="3.40.850.10:FF:000016">
    <property type="entry name" value="Kinesin-like protein"/>
    <property type="match status" value="1"/>
</dbReference>
<dbReference type="Proteomes" id="UP000775213">
    <property type="component" value="Unassembled WGS sequence"/>
</dbReference>
<evidence type="ECO:0000259" key="11">
    <source>
        <dbReference type="PROSITE" id="PS50067"/>
    </source>
</evidence>
<reference evidence="12 13" key="1">
    <citation type="journal article" date="2021" name="Hortic Res">
        <title>Chromosome-scale assembly of the Dendrobium chrysotoxum genome enhances the understanding of orchid evolution.</title>
        <authorList>
            <person name="Zhang Y."/>
            <person name="Zhang G.Q."/>
            <person name="Zhang D."/>
            <person name="Liu X.D."/>
            <person name="Xu X.Y."/>
            <person name="Sun W.H."/>
            <person name="Yu X."/>
            <person name="Zhu X."/>
            <person name="Wang Z.W."/>
            <person name="Zhao X."/>
            <person name="Zhong W.Y."/>
            <person name="Chen H."/>
            <person name="Yin W.L."/>
            <person name="Huang T."/>
            <person name="Niu S.C."/>
            <person name="Liu Z.J."/>
        </authorList>
    </citation>
    <scope>NUCLEOTIDE SEQUENCE [LARGE SCALE GENOMIC DNA]</scope>
    <source>
        <strain evidence="12">Lindl</strain>
    </source>
</reference>
<feature type="compositionally biased region" description="Polar residues" evidence="10">
    <location>
        <begin position="571"/>
        <end position="580"/>
    </location>
</feature>
<keyword evidence="5 9" id="KW-0175">Coiled coil</keyword>
<accession>A0AAV7H7Z7</accession>
<evidence type="ECO:0000313" key="12">
    <source>
        <dbReference type="EMBL" id="KAH0465026.1"/>
    </source>
</evidence>
<sequence>MGAVGGEEMQQWETAVAAEDIDGSGGGGKFERILVSVRLRPLSEKEIFANDPAEWECINDATIIFRSSFPDKHMTPIAYTFDRVFGSESTTEQVYEEAAKEVALSVVSGINSSIFAYGQTSSGKTYTMTGITEYTVADIYDYIKRHPERAFALKLSAIEIYNEAVRDLLSMDGTPLRLLDDPERGTIVEKLKEETLRDWNHLKSLLSLCEAQRRIGETSLNEMSSRSHQILRLTIESSAREFLGKDNTATLSASVNFVDLAGSERASQALSVGARLKEGCHINRSLLTLGTVIRKLSKGRNGHIPYRESKLTRILQPCLGGNARTAIICTMCPARSHIEQSRNTLLFASCAKEVVTSAQVNVVMSDKALVKHLQKELARLENELRCPVSASNNSHIEALLREKDARIRKMEKEIKELIQQRDLAQSRLEDLLQVVGDGHFSRKREESPNQASIFHESKVHDDEISMSEPPEVTYNGSKAGFVKLSKYESKNYSRNHHGFSQDTENGDLPPKLSQTKHRSHRWNPNHAEEDTDKSASEDSEELCKEVRCIEMDGTSQRENLNLSFPGVSETQQAQTNNATRNGEYEPKPAAQMDSRPGITGSTFLTLEHHLHSVRASHPDESSLWSSARDLRSSRAMLPRRSRSCRAAFLTSYSPGFAEPEQYDCTPPPSSLRDFPGRPRALLNYNAENENFSRDRSVMLEDSVSESLLKEQDDMSSSREDITTIQDFVSGLKEMVQVHQNQLVDGQIASEVGGAEGTRKSVGLDTILDPVDSPSHWPRDFEKKQQEIIKLWHECNVSLIHRTYFYLLFKGDPADSIYMEVELRRLAFLKRTFSQGNSYRISGETGRHVTLESSMRTLQREREMFCRQMQKKLPTEERLSLYVKWGISLNSKQRRVQLARLLWTDTGDLEHIRESALTVAKLIGLLESGQVLKEMFGLSFLPQNSYRRSHKWRHGIYALK</sequence>
<organism evidence="12 13">
    <name type="scientific">Dendrobium chrysotoxum</name>
    <name type="common">Orchid</name>
    <dbReference type="NCBI Taxonomy" id="161865"/>
    <lineage>
        <taxon>Eukaryota</taxon>
        <taxon>Viridiplantae</taxon>
        <taxon>Streptophyta</taxon>
        <taxon>Embryophyta</taxon>
        <taxon>Tracheophyta</taxon>
        <taxon>Spermatophyta</taxon>
        <taxon>Magnoliopsida</taxon>
        <taxon>Liliopsida</taxon>
        <taxon>Asparagales</taxon>
        <taxon>Orchidaceae</taxon>
        <taxon>Epidendroideae</taxon>
        <taxon>Malaxideae</taxon>
        <taxon>Dendrobiinae</taxon>
        <taxon>Dendrobium</taxon>
    </lineage>
</organism>
<dbReference type="SMART" id="SM00129">
    <property type="entry name" value="KISc"/>
    <property type="match status" value="1"/>
</dbReference>